<dbReference type="Pfam" id="PF00419">
    <property type="entry name" value="Fimbrial"/>
    <property type="match status" value="1"/>
</dbReference>
<keyword evidence="1" id="KW-0732">Signal</keyword>
<gene>
    <name evidence="3" type="ORF">ABFV38_19055</name>
</gene>
<feature type="domain" description="Fimbrial-type adhesion" evidence="2">
    <location>
        <begin position="29"/>
        <end position="175"/>
    </location>
</feature>
<sequence length="176" mass="18781">MKKKLTMIFTALFLVALFSECTLAHDGTIYITGVIHKKTCTIAPDSQTLTVPMDSVQSLYFTQPGMGADYHPFAINVENCAGTEGSVSITFDGTPDTVNPDLLTLIGGEGYATGIGVGIYNQDKSLISIGSKSQEVLIIPHQSDAILHFYARYIATASTVTTGTANATTTFILNYA</sequence>
<accession>A0AAU7FTU2</accession>
<proteinExistence type="predicted"/>
<dbReference type="GO" id="GO:0043709">
    <property type="term" value="P:cell adhesion involved in single-species biofilm formation"/>
    <property type="evidence" value="ECO:0007669"/>
    <property type="project" value="TreeGrafter"/>
</dbReference>
<evidence type="ECO:0000259" key="2">
    <source>
        <dbReference type="Pfam" id="PF00419"/>
    </source>
</evidence>
<dbReference type="Gene3D" id="2.60.40.1090">
    <property type="entry name" value="Fimbrial-type adhesion domain"/>
    <property type="match status" value="1"/>
</dbReference>
<dbReference type="SUPFAM" id="SSF49401">
    <property type="entry name" value="Bacterial adhesins"/>
    <property type="match status" value="1"/>
</dbReference>
<evidence type="ECO:0000256" key="1">
    <source>
        <dbReference type="SAM" id="SignalP"/>
    </source>
</evidence>
<feature type="chain" id="PRO_5043638654" evidence="1">
    <location>
        <begin position="25"/>
        <end position="176"/>
    </location>
</feature>
<evidence type="ECO:0000313" key="3">
    <source>
        <dbReference type="EMBL" id="XBM29976.1"/>
    </source>
</evidence>
<dbReference type="PANTHER" id="PTHR33420:SF25">
    <property type="entry name" value="PROTEIN FIMF"/>
    <property type="match status" value="1"/>
</dbReference>
<dbReference type="InterPro" id="IPR036937">
    <property type="entry name" value="Adhesion_dom_fimbrial_sf"/>
</dbReference>
<dbReference type="InterPro" id="IPR008966">
    <property type="entry name" value="Adhesion_dom_sf"/>
</dbReference>
<dbReference type="RefSeq" id="WP_235403236.1">
    <property type="nucleotide sequence ID" value="NZ_CP157375.1"/>
</dbReference>
<organism evidence="3">
    <name type="scientific">Enterobacter cloacae complex sp. Mu1197</name>
    <dbReference type="NCBI Taxonomy" id="3152302"/>
    <lineage>
        <taxon>Bacteria</taxon>
        <taxon>Pseudomonadati</taxon>
        <taxon>Pseudomonadota</taxon>
        <taxon>Gammaproteobacteria</taxon>
        <taxon>Enterobacterales</taxon>
        <taxon>Enterobacteriaceae</taxon>
        <taxon>Enterobacter</taxon>
        <taxon>Enterobacter cloacae complex</taxon>
    </lineage>
</organism>
<dbReference type="PANTHER" id="PTHR33420">
    <property type="entry name" value="FIMBRIAL SUBUNIT ELFA-RELATED"/>
    <property type="match status" value="1"/>
</dbReference>
<dbReference type="EMBL" id="CP157375">
    <property type="protein sequence ID" value="XBM29976.1"/>
    <property type="molecule type" value="Genomic_DNA"/>
</dbReference>
<feature type="signal peptide" evidence="1">
    <location>
        <begin position="1"/>
        <end position="24"/>
    </location>
</feature>
<name>A0AAU7FTU2_9ENTR</name>
<dbReference type="InterPro" id="IPR000259">
    <property type="entry name" value="Adhesion_dom_fimbrial"/>
</dbReference>
<dbReference type="GO" id="GO:0009289">
    <property type="term" value="C:pilus"/>
    <property type="evidence" value="ECO:0007669"/>
    <property type="project" value="InterPro"/>
</dbReference>
<dbReference type="InterPro" id="IPR050263">
    <property type="entry name" value="Bact_Fimbrial_Adh_Pro"/>
</dbReference>
<protein>
    <submittedName>
        <fullName evidence="3">Fimbrial protein</fullName>
    </submittedName>
</protein>
<reference evidence="3" key="1">
    <citation type="submission" date="2024-05" db="EMBL/GenBank/DDBJ databases">
        <title>Copy number flexibility facilitates heteroresistance to increasing antibiotic pressure and threatens the beta-lactam pipeline.</title>
        <authorList>
            <person name="Choby J.E."/>
            <person name="Weiss D.S."/>
        </authorList>
    </citation>
    <scope>NUCLEOTIDE SEQUENCE</scope>
    <source>
        <strain evidence="3">Mu1197</strain>
    </source>
</reference>
<dbReference type="AlphaFoldDB" id="A0AAU7FTU2"/>